<dbReference type="Pfam" id="PF01757">
    <property type="entry name" value="Acyl_transf_3"/>
    <property type="match status" value="1"/>
</dbReference>
<sequence>MSERPPTATARVRLHALDNLRAILMWLGIVLHVSAIYGFEQTPIIWRDEQRTILADLLMTSIHAFRMPVFFILAGFFAMLLAQSRGPSGLLRHRLARLALPFVLFWPFLWVASGLAALTFLNRIALGRWGLDETVISNLPVPQGPNTVHMWFLWMLLWFCVATSVLLRLPRACFTPAASVLASLARQPWGFAVLALPLLAAGASYPRGLLVSSGAFLPPWNEWLHNGLFFVFGLMLHGHKTELFAQFQRRCGLYAAAGLVFFVGTGVLAHRHWPDLLGAYSYHCAGWLWSFACIGLALKFLHSRNVVLGYLSDSAYWVYLLHFPFTIIFGALLYQMPLPALLKITVNVVATTLVCMGSYHRLVRHTWVSSLLNGKRHLRSPQVTPAGADLT</sequence>
<evidence type="ECO:0000313" key="3">
    <source>
        <dbReference type="EMBL" id="CBA28149.1"/>
    </source>
</evidence>
<gene>
    <name evidence="3" type="ORF">Csp_A05840</name>
</gene>
<feature type="transmembrane region" description="Helical" evidence="1">
    <location>
        <begin position="148"/>
        <end position="169"/>
    </location>
</feature>
<feature type="domain" description="Acyltransferase 3" evidence="2">
    <location>
        <begin position="15"/>
        <end position="357"/>
    </location>
</feature>
<name>C9Y8Y3_CURXX</name>
<proteinExistence type="predicted"/>
<evidence type="ECO:0000259" key="2">
    <source>
        <dbReference type="Pfam" id="PF01757"/>
    </source>
</evidence>
<dbReference type="PANTHER" id="PTHR36927:SF1">
    <property type="entry name" value="MDO-LIKE PROTEIN"/>
    <property type="match status" value="1"/>
</dbReference>
<dbReference type="PANTHER" id="PTHR36927">
    <property type="entry name" value="BLR4337 PROTEIN"/>
    <property type="match status" value="1"/>
</dbReference>
<keyword evidence="1" id="KW-1133">Transmembrane helix</keyword>
<feature type="transmembrane region" description="Helical" evidence="1">
    <location>
        <begin position="279"/>
        <end position="302"/>
    </location>
</feature>
<feature type="transmembrane region" description="Helical" evidence="1">
    <location>
        <begin position="189"/>
        <end position="211"/>
    </location>
</feature>
<accession>C9Y8Y3</accession>
<keyword evidence="1" id="KW-0472">Membrane</keyword>
<feature type="transmembrane region" description="Helical" evidence="1">
    <location>
        <begin position="251"/>
        <end position="273"/>
    </location>
</feature>
<feature type="transmembrane region" description="Helical" evidence="1">
    <location>
        <begin position="314"/>
        <end position="334"/>
    </location>
</feature>
<feature type="transmembrane region" description="Helical" evidence="1">
    <location>
        <begin position="95"/>
        <end position="121"/>
    </location>
</feature>
<feature type="transmembrane region" description="Helical" evidence="1">
    <location>
        <begin position="223"/>
        <end position="239"/>
    </location>
</feature>
<feature type="transmembrane region" description="Helical" evidence="1">
    <location>
        <begin position="20"/>
        <end position="39"/>
    </location>
</feature>
<dbReference type="InterPro" id="IPR050623">
    <property type="entry name" value="Glucan_succinyl_AcylTrfase"/>
</dbReference>
<protein>
    <recommendedName>
        <fullName evidence="2">Acyltransferase 3 domain-containing protein</fullName>
    </recommendedName>
</protein>
<dbReference type="InterPro" id="IPR002656">
    <property type="entry name" value="Acyl_transf_3_dom"/>
</dbReference>
<evidence type="ECO:0000256" key="1">
    <source>
        <dbReference type="SAM" id="Phobius"/>
    </source>
</evidence>
<feature type="transmembrane region" description="Helical" evidence="1">
    <location>
        <begin position="340"/>
        <end position="359"/>
    </location>
</feature>
<dbReference type="EMBL" id="FN543104">
    <property type="protein sequence ID" value="CBA28149.1"/>
    <property type="molecule type" value="Genomic_DNA"/>
</dbReference>
<reference evidence="3" key="1">
    <citation type="journal article" date="2010" name="Nature">
        <title>The dynamic genome of Hydra.</title>
        <authorList>
            <person name="Chapman J.A."/>
            <person name="Kirkness E.F."/>
            <person name="Simakov O."/>
            <person name="Hampson S.E."/>
            <person name="Mitros T."/>
            <person name="Weinmaier T."/>
            <person name="Rattei T."/>
            <person name="Balasubramanian P.G."/>
            <person name="Borman J."/>
            <person name="Busam D."/>
            <person name="Disbennett K."/>
            <person name="Pfannkoch C."/>
            <person name="Sumin N."/>
            <person name="Sutton G."/>
            <person name="Viswanathan L."/>
            <person name="Walenz B."/>
            <person name="Goodstein D.M."/>
            <person name="Hellsten U."/>
            <person name="Kawashima T."/>
            <person name="Prochnik S.E."/>
            <person name="Putnam N.H."/>
            <person name="Shu S."/>
            <person name="Blumberg B."/>
            <person name="Dana C.E."/>
            <person name="Gee L."/>
            <person name="Kibler D.F."/>
            <person name="Law L."/>
            <person name="Lindgens D."/>
            <person name="Martinez D.E."/>
            <person name="Peng J."/>
            <person name="Wigge P.A."/>
            <person name="Bertulat B."/>
            <person name="Guder C."/>
            <person name="Nakamura Y."/>
            <person name="Ozbek S."/>
            <person name="Watanabe H."/>
            <person name="Khalturin K."/>
            <person name="Hemmrich G."/>
            <person name="Franke A."/>
            <person name="Augustin R."/>
            <person name="Fraune S."/>
            <person name="Hayakawa E."/>
            <person name="Hayakawa S."/>
            <person name="Hirose M."/>
            <person name="Hwang J."/>
            <person name="Ikeo K."/>
            <person name="Nishimiya-Fujisawa C."/>
            <person name="Ogura A."/>
            <person name="Takahashi T."/>
            <person name="Steinmetz P.R."/>
            <person name="Zhang X."/>
            <person name="Aufschnaiter R."/>
            <person name="Eder M.K."/>
            <person name="Gorny A.K."/>
            <person name="Salvenmoser W."/>
            <person name="Heimberg A.M."/>
            <person name="Wheeler B.M."/>
            <person name="Peterson K.J."/>
            <person name="Boettger A."/>
            <person name="Tischler P."/>
            <person name="Wolf A."/>
            <person name="Gojobori T."/>
            <person name="Remington K.A."/>
            <person name="Strausberg R.L."/>
            <person name="Venter J."/>
            <person name="Technau U."/>
            <person name="Hobmayer B."/>
            <person name="Bosch T.C."/>
            <person name="Holstein T.W."/>
            <person name="Fujisawa T."/>
            <person name="Bode H.R."/>
            <person name="David C.N."/>
            <person name="Rokhsar D.S."/>
            <person name="Steele R.E."/>
        </authorList>
    </citation>
    <scope>NUCLEOTIDE SEQUENCE</scope>
</reference>
<dbReference type="GO" id="GO:0016747">
    <property type="term" value="F:acyltransferase activity, transferring groups other than amino-acyl groups"/>
    <property type="evidence" value="ECO:0007669"/>
    <property type="project" value="InterPro"/>
</dbReference>
<organism evidence="3">
    <name type="scientific">Curvibacter symbiont subsp. Hydra magnipapillata</name>
    <dbReference type="NCBI Taxonomy" id="667019"/>
    <lineage>
        <taxon>Bacteria</taxon>
        <taxon>Pseudomonadati</taxon>
        <taxon>Pseudomonadota</taxon>
        <taxon>Betaproteobacteria</taxon>
        <taxon>Burkholderiales</taxon>
        <taxon>Comamonadaceae</taxon>
        <taxon>Curvibacter</taxon>
    </lineage>
</organism>
<feature type="transmembrane region" description="Helical" evidence="1">
    <location>
        <begin position="64"/>
        <end position="83"/>
    </location>
</feature>
<dbReference type="AlphaFoldDB" id="C9Y8Y3"/>
<keyword evidence="1" id="KW-0812">Transmembrane</keyword>